<evidence type="ECO:0000313" key="4">
    <source>
        <dbReference type="RefSeq" id="XP_028357908.2"/>
    </source>
</evidence>
<dbReference type="KEGG" id="pdic:114488404"/>
<evidence type="ECO:0000313" key="3">
    <source>
        <dbReference type="Proteomes" id="UP000504628"/>
    </source>
</evidence>
<dbReference type="Pfam" id="PF11357">
    <property type="entry name" value="Spy1"/>
    <property type="match status" value="1"/>
</dbReference>
<dbReference type="Proteomes" id="UP000504628">
    <property type="component" value="Chromosome 12"/>
</dbReference>
<dbReference type="PANTHER" id="PTHR31156">
    <property type="entry name" value="WBSCR19-LIKE PROTEIN"/>
    <property type="match status" value="1"/>
</dbReference>
<feature type="compositionally biased region" description="Pro residues" evidence="2">
    <location>
        <begin position="33"/>
        <end position="49"/>
    </location>
</feature>
<dbReference type="InParanoid" id="A0A6J2KV05"/>
<name>A0A6J2KV05_9CHIR</name>
<sequence length="262" mass="30549">MASHEQSLQPDNLSPQPSTSRYPLEVRVIQVNPRPPSAPRVDSSPPPPSTGGCKRKRKRKRSTEETAGEESEAETAPRPDNTWVVETLCGLRMRLKKQRTSTVLPEHHEAFARLLKDPVVKGFLEWDRSLRLTDKYLLAMVIAYFSRAGLFSWQYQRIHFFLALYLALDMEENYHAPKEAIFSFLYGDSNCARRPLFHKLRFQFFRSMGYRAWVTKEECEEIHAFDPDLWVWKRDRSLLPEIKEPEVGVQEGRAVSAWVQRE</sequence>
<keyword evidence="3" id="KW-1185">Reference proteome</keyword>
<dbReference type="GO" id="GO:0019901">
    <property type="term" value="F:protein kinase binding"/>
    <property type="evidence" value="ECO:0007669"/>
    <property type="project" value="InterPro"/>
</dbReference>
<dbReference type="InterPro" id="IPR020984">
    <property type="entry name" value="Speedy"/>
</dbReference>
<dbReference type="FunCoup" id="A0A6J2KV05">
    <property type="interactions" value="1"/>
</dbReference>
<feature type="compositionally biased region" description="Polar residues" evidence="2">
    <location>
        <begin position="1"/>
        <end position="21"/>
    </location>
</feature>
<evidence type="ECO:0000256" key="1">
    <source>
        <dbReference type="ARBA" id="ARBA00010932"/>
    </source>
</evidence>
<dbReference type="AlphaFoldDB" id="A0A6J2KV05"/>
<accession>A0A6J2KV05</accession>
<gene>
    <name evidence="4" type="primary">LOC114488404</name>
</gene>
<protein>
    <submittedName>
        <fullName evidence="4">Speedy protein E4-like</fullName>
    </submittedName>
</protein>
<feature type="region of interest" description="Disordered" evidence="2">
    <location>
        <begin position="1"/>
        <end position="79"/>
    </location>
</feature>
<evidence type="ECO:0000256" key="2">
    <source>
        <dbReference type="SAM" id="MobiDB-lite"/>
    </source>
</evidence>
<organism evidence="3 4">
    <name type="scientific">Phyllostomus discolor</name>
    <name type="common">pale spear-nosed bat</name>
    <dbReference type="NCBI Taxonomy" id="89673"/>
    <lineage>
        <taxon>Eukaryota</taxon>
        <taxon>Metazoa</taxon>
        <taxon>Chordata</taxon>
        <taxon>Craniata</taxon>
        <taxon>Vertebrata</taxon>
        <taxon>Euteleostomi</taxon>
        <taxon>Mammalia</taxon>
        <taxon>Eutheria</taxon>
        <taxon>Laurasiatheria</taxon>
        <taxon>Chiroptera</taxon>
        <taxon>Yangochiroptera</taxon>
        <taxon>Phyllostomidae</taxon>
        <taxon>Phyllostominae</taxon>
        <taxon>Phyllostomus</taxon>
    </lineage>
</organism>
<dbReference type="RefSeq" id="XP_028357908.2">
    <property type="nucleotide sequence ID" value="XM_028502107.2"/>
</dbReference>
<reference evidence="4" key="1">
    <citation type="submission" date="2025-08" db="UniProtKB">
        <authorList>
            <consortium name="RefSeq"/>
        </authorList>
    </citation>
    <scope>IDENTIFICATION</scope>
    <source>
        <tissue evidence="4">Muscle</tissue>
    </source>
</reference>
<comment type="similarity">
    <text evidence="1">Belongs to the Speedy/Ringo family.</text>
</comment>
<proteinExistence type="inferred from homology"/>
<dbReference type="GeneID" id="114488404"/>
<dbReference type="OrthoDB" id="9442170at2759"/>
<dbReference type="InterPro" id="IPR057742">
    <property type="entry name" value="Speedy_E"/>
</dbReference>